<dbReference type="Pfam" id="PF13855">
    <property type="entry name" value="LRR_8"/>
    <property type="match status" value="2"/>
</dbReference>
<dbReference type="InterPro" id="IPR003591">
    <property type="entry name" value="Leu-rich_rpt_typical-subtyp"/>
</dbReference>
<dbReference type="PANTHER" id="PTHR24373:SF275">
    <property type="entry name" value="TIR DOMAIN-CONTAINING PROTEIN"/>
    <property type="match status" value="1"/>
</dbReference>
<dbReference type="PROSITE" id="PS51450">
    <property type="entry name" value="LRR"/>
    <property type="match status" value="5"/>
</dbReference>
<evidence type="ECO:0000256" key="3">
    <source>
        <dbReference type="ARBA" id="ARBA00022737"/>
    </source>
</evidence>
<name>A0AAN7PIV8_9COLE</name>
<dbReference type="SMART" id="SM00365">
    <property type="entry name" value="LRR_SD22"/>
    <property type="match status" value="5"/>
</dbReference>
<dbReference type="Proteomes" id="UP001353858">
    <property type="component" value="Unassembled WGS sequence"/>
</dbReference>
<evidence type="ECO:0000313" key="5">
    <source>
        <dbReference type="EMBL" id="KAK4883346.1"/>
    </source>
</evidence>
<dbReference type="FunFam" id="3.80.10.10:FF:001164">
    <property type="entry name" value="GH01279p"/>
    <property type="match status" value="2"/>
</dbReference>
<accession>A0AAN7PIV8</accession>
<keyword evidence="4" id="KW-0812">Transmembrane</keyword>
<dbReference type="AlphaFoldDB" id="A0AAN7PIV8"/>
<sequence>MECDHMTTKTDQDLKNILELPMTTASNNNKKTTIRHIKVSNSYVPIIYEGSFNKFTTIIELYLNASSVEEIQPGAFNNLQRLVKMQVDQNNITEITRGVFNHLTNLTTLDLSHNYIKSIEKHSFLGLNKLQILLLNHNKLKFISSDDFSKLKSLNFINLSNNELSNITKMLDNNSSIPKNNFRIDLSFNFLKTLNFSDLPLNTSKLSLNNNQIEEISGTMMPDLIEILLNSNHIVQPPSISNLLIHLNLSSNKIKELALGFFHSKNLRRLDLSNNSLENLHRDIFDNLTNLELLNLQNNNIGYIPVGLFQALSTLKYLNMSGNKLFEFEYGTFNGLNSVTSLDISNNSLTSIVESTFHPLSHLTELFVSHNLLTTIDSSDFMQHLKTLKKVHLNNNPWICKSLLSVITKFGQAQIIVEKGVHNKSTNVNGIACYNYKDLKQQLDRTTPSFSNLTGTDYKWDQFNNFFNEGFFNTTFYNFFKNNMNLDFESKLTNIFQKQTDDTLNYTIFQLLSGLREIEEKKFLNYLHLIPTSQPHFEKLSDNFEERVINKMSNTLTNILILFVVIVIILFFLLVVVTIKNSYKLLNCVSVKNAFDPVDIESNANLELI</sequence>
<protein>
    <submittedName>
        <fullName evidence="5">Uncharacterized protein</fullName>
    </submittedName>
</protein>
<evidence type="ECO:0000313" key="6">
    <source>
        <dbReference type="Proteomes" id="UP001353858"/>
    </source>
</evidence>
<evidence type="ECO:0000256" key="4">
    <source>
        <dbReference type="SAM" id="Phobius"/>
    </source>
</evidence>
<evidence type="ECO:0000256" key="2">
    <source>
        <dbReference type="ARBA" id="ARBA00022729"/>
    </source>
</evidence>
<evidence type="ECO:0000256" key="1">
    <source>
        <dbReference type="ARBA" id="ARBA00022614"/>
    </source>
</evidence>
<gene>
    <name evidence="5" type="ORF">RN001_006665</name>
</gene>
<dbReference type="Pfam" id="PF00560">
    <property type="entry name" value="LRR_1"/>
    <property type="match status" value="1"/>
</dbReference>
<dbReference type="InterPro" id="IPR050328">
    <property type="entry name" value="Dev_Immune_Receptor"/>
</dbReference>
<keyword evidence="4" id="KW-0472">Membrane</keyword>
<dbReference type="Gene3D" id="3.80.10.10">
    <property type="entry name" value="Ribonuclease Inhibitor"/>
    <property type="match status" value="3"/>
</dbReference>
<dbReference type="SUPFAM" id="SSF52058">
    <property type="entry name" value="L domain-like"/>
    <property type="match status" value="2"/>
</dbReference>
<keyword evidence="6" id="KW-1185">Reference proteome</keyword>
<dbReference type="PANTHER" id="PTHR24373">
    <property type="entry name" value="SLIT RELATED LEUCINE-RICH REPEAT NEURONAL PROTEIN"/>
    <property type="match status" value="1"/>
</dbReference>
<keyword evidence="1" id="KW-0433">Leucine-rich repeat</keyword>
<organism evidence="5 6">
    <name type="scientific">Aquatica leii</name>
    <dbReference type="NCBI Taxonomy" id="1421715"/>
    <lineage>
        <taxon>Eukaryota</taxon>
        <taxon>Metazoa</taxon>
        <taxon>Ecdysozoa</taxon>
        <taxon>Arthropoda</taxon>
        <taxon>Hexapoda</taxon>
        <taxon>Insecta</taxon>
        <taxon>Pterygota</taxon>
        <taxon>Neoptera</taxon>
        <taxon>Endopterygota</taxon>
        <taxon>Coleoptera</taxon>
        <taxon>Polyphaga</taxon>
        <taxon>Elateriformia</taxon>
        <taxon>Elateroidea</taxon>
        <taxon>Lampyridae</taxon>
        <taxon>Luciolinae</taxon>
        <taxon>Aquatica</taxon>
    </lineage>
</organism>
<keyword evidence="2" id="KW-0732">Signal</keyword>
<keyword evidence="3" id="KW-0677">Repeat</keyword>
<comment type="caution">
    <text evidence="5">The sequence shown here is derived from an EMBL/GenBank/DDBJ whole genome shotgun (WGS) entry which is preliminary data.</text>
</comment>
<feature type="transmembrane region" description="Helical" evidence="4">
    <location>
        <begin position="559"/>
        <end position="579"/>
    </location>
</feature>
<dbReference type="InterPro" id="IPR001611">
    <property type="entry name" value="Leu-rich_rpt"/>
</dbReference>
<keyword evidence="4" id="KW-1133">Transmembrane helix</keyword>
<reference evidence="6" key="1">
    <citation type="submission" date="2023-01" db="EMBL/GenBank/DDBJ databases">
        <title>Key to firefly adult light organ development and bioluminescence: homeobox transcription factors regulate luciferase expression and transportation to peroxisome.</title>
        <authorList>
            <person name="Fu X."/>
        </authorList>
    </citation>
    <scope>NUCLEOTIDE SEQUENCE [LARGE SCALE GENOMIC DNA]</scope>
</reference>
<dbReference type="InterPro" id="IPR032675">
    <property type="entry name" value="LRR_dom_sf"/>
</dbReference>
<proteinExistence type="predicted"/>
<dbReference type="EMBL" id="JARPUR010000002">
    <property type="protein sequence ID" value="KAK4883346.1"/>
    <property type="molecule type" value="Genomic_DNA"/>
</dbReference>
<dbReference type="SMART" id="SM00369">
    <property type="entry name" value="LRR_TYP"/>
    <property type="match status" value="10"/>
</dbReference>
<dbReference type="PRINTS" id="PR00019">
    <property type="entry name" value="LEURICHRPT"/>
</dbReference>